<feature type="region of interest" description="Disordered" evidence="1">
    <location>
        <begin position="67"/>
        <end position="120"/>
    </location>
</feature>
<accession>A0AAW7X7N6</accession>
<dbReference type="InterPro" id="IPR049806">
    <property type="entry name" value="MasK-like_C"/>
</dbReference>
<dbReference type="NCBIfam" id="NF033768">
    <property type="entry name" value="myxo_SS_tail"/>
    <property type="match status" value="1"/>
</dbReference>
<keyword evidence="2" id="KW-1133">Transmembrane helix</keyword>
<dbReference type="EMBL" id="JAUOPB010000010">
    <property type="protein sequence ID" value="MDO6423632.1"/>
    <property type="molecule type" value="Genomic_DNA"/>
</dbReference>
<keyword evidence="2" id="KW-0812">Transmembrane</keyword>
<feature type="transmembrane region" description="Helical" evidence="2">
    <location>
        <begin position="24"/>
        <end position="42"/>
    </location>
</feature>
<dbReference type="RefSeq" id="WP_303493240.1">
    <property type="nucleotide sequence ID" value="NZ_JAUOPB010000010.1"/>
</dbReference>
<protein>
    <submittedName>
        <fullName evidence="3">AgmX/PglI C-terminal domain-containing protein</fullName>
    </submittedName>
</protein>
<evidence type="ECO:0000313" key="3">
    <source>
        <dbReference type="EMBL" id="MDO6423632.1"/>
    </source>
</evidence>
<organism evidence="3 4">
    <name type="scientific">Saccharophagus degradans</name>
    <dbReference type="NCBI Taxonomy" id="86304"/>
    <lineage>
        <taxon>Bacteria</taxon>
        <taxon>Pseudomonadati</taxon>
        <taxon>Pseudomonadota</taxon>
        <taxon>Gammaproteobacteria</taxon>
        <taxon>Cellvibrionales</taxon>
        <taxon>Cellvibrionaceae</taxon>
        <taxon>Saccharophagus</taxon>
    </lineage>
</organism>
<sequence length="325" mass="36156">MAKLIAAPNLQLPWSSSKQDDSRFWVIGLVLFVLFFILSVIITRIEVPEPDRDELEEKAIELAQVILEKQEIPEPPPPPPKEEEKKEEEKPKEEPEPEKEPEPEPEPEPKPEPKPEPEEVKLVEAKEAAAAELNQFADMLSDMREDTVDLSDASNDQLVQGTGEEEKLDRALIGASASSKSAGINTENLSRDVGGTTLSGKESTRVTSKIATATGTGDKATAEEVVREKSRRSDEEIRSVMDKNKALIFNVYNKALRKNPTLEGKVVFKIVIDPTGKVVDAEIVSSELNDADLEKKLLGRIRLINFGTRDVLRTTVNYSLDFLPY</sequence>
<name>A0AAW7X7N6_9GAMM</name>
<gene>
    <name evidence="3" type="ORF">Q4521_14210</name>
</gene>
<evidence type="ECO:0000256" key="1">
    <source>
        <dbReference type="SAM" id="MobiDB-lite"/>
    </source>
</evidence>
<feature type="compositionally biased region" description="Basic and acidic residues" evidence="1">
    <location>
        <begin position="80"/>
        <end position="120"/>
    </location>
</feature>
<reference evidence="3" key="1">
    <citation type="submission" date="2023-07" db="EMBL/GenBank/DDBJ databases">
        <title>Genome content predicts the carbon catabolic preferences of heterotrophic bacteria.</title>
        <authorList>
            <person name="Gralka M."/>
        </authorList>
    </citation>
    <scope>NUCLEOTIDE SEQUENCE</scope>
    <source>
        <strain evidence="3">I3M17_2</strain>
    </source>
</reference>
<proteinExistence type="predicted"/>
<evidence type="ECO:0000313" key="4">
    <source>
        <dbReference type="Proteomes" id="UP001169760"/>
    </source>
</evidence>
<comment type="caution">
    <text evidence="3">The sequence shown here is derived from an EMBL/GenBank/DDBJ whole genome shotgun (WGS) entry which is preliminary data.</text>
</comment>
<keyword evidence="2" id="KW-0472">Membrane</keyword>
<feature type="region of interest" description="Disordered" evidence="1">
    <location>
        <begin position="147"/>
        <end position="167"/>
    </location>
</feature>
<evidence type="ECO:0000256" key="2">
    <source>
        <dbReference type="SAM" id="Phobius"/>
    </source>
</evidence>
<dbReference type="AlphaFoldDB" id="A0AAW7X7N6"/>
<dbReference type="Proteomes" id="UP001169760">
    <property type="component" value="Unassembled WGS sequence"/>
</dbReference>
<dbReference type="SUPFAM" id="SSF74653">
    <property type="entry name" value="TolA/TonB C-terminal domain"/>
    <property type="match status" value="1"/>
</dbReference>